<evidence type="ECO:0000256" key="1">
    <source>
        <dbReference type="SAM" id="MobiDB-lite"/>
    </source>
</evidence>
<name>A0A6J4UKW7_9BACT</name>
<dbReference type="AlphaFoldDB" id="A0A6J4UKW7"/>
<sequence length="208" mass="21746">MEGAEATGLLQVIGVLPLGGAGHGGGQGRDGAQLQTQVGNLLLAHQVEQHRGGPESDRHRDDGRVERMTEPDSIERITDGTRPILAEERVVGLVKCLGQGVDARGRLDDAIRQLLGGHGSSSHADDGNVILDLSQGPCRSRTRRPHRSALVSRGPLGPKPKAQENPPCREGTPRHGPLPTTMYASPAVPSSGNSGRGRVITSPSLGSA</sequence>
<dbReference type="EMBL" id="CADCWH010000140">
    <property type="protein sequence ID" value="CAA9550811.1"/>
    <property type="molecule type" value="Genomic_DNA"/>
</dbReference>
<evidence type="ECO:0000313" key="2">
    <source>
        <dbReference type="EMBL" id="CAA9550811.1"/>
    </source>
</evidence>
<feature type="region of interest" description="Disordered" evidence="1">
    <location>
        <begin position="134"/>
        <end position="208"/>
    </location>
</feature>
<feature type="compositionally biased region" description="Basic and acidic residues" evidence="1">
    <location>
        <begin position="47"/>
        <end position="68"/>
    </location>
</feature>
<proteinExistence type="predicted"/>
<protein>
    <submittedName>
        <fullName evidence="2">Uncharacterized protein</fullName>
    </submittedName>
</protein>
<organism evidence="2">
    <name type="scientific">uncultured Thermomicrobiales bacterium</name>
    <dbReference type="NCBI Taxonomy" id="1645740"/>
    <lineage>
        <taxon>Bacteria</taxon>
        <taxon>Pseudomonadati</taxon>
        <taxon>Thermomicrobiota</taxon>
        <taxon>Thermomicrobia</taxon>
        <taxon>Thermomicrobiales</taxon>
        <taxon>environmental samples</taxon>
    </lineage>
</organism>
<reference evidence="2" key="1">
    <citation type="submission" date="2020-02" db="EMBL/GenBank/DDBJ databases">
        <authorList>
            <person name="Meier V. D."/>
        </authorList>
    </citation>
    <scope>NUCLEOTIDE SEQUENCE</scope>
    <source>
        <strain evidence="2">AVDCRST_MAG70</strain>
    </source>
</reference>
<gene>
    <name evidence="2" type="ORF">AVDCRST_MAG70-908</name>
</gene>
<feature type="region of interest" description="Disordered" evidence="1">
    <location>
        <begin position="46"/>
        <end position="68"/>
    </location>
</feature>
<accession>A0A6J4UKW7</accession>